<evidence type="ECO:0000313" key="5">
    <source>
        <dbReference type="EMBL" id="HIU58491.1"/>
    </source>
</evidence>
<dbReference type="SMART" id="SM00563">
    <property type="entry name" value="PlsC"/>
    <property type="match status" value="1"/>
</dbReference>
<evidence type="ECO:0000259" key="4">
    <source>
        <dbReference type="SMART" id="SM00563"/>
    </source>
</evidence>
<feature type="domain" description="Phospholipid/glycerol acyltransferase" evidence="4">
    <location>
        <begin position="95"/>
        <end position="216"/>
    </location>
</feature>
<comment type="caution">
    <text evidence="5">The sequence shown here is derived from an EMBL/GenBank/DDBJ whole genome shotgun (WGS) entry which is preliminary data.</text>
</comment>
<dbReference type="EMBL" id="DVMZ01000005">
    <property type="protein sequence ID" value="HIU58491.1"/>
    <property type="molecule type" value="Genomic_DNA"/>
</dbReference>
<dbReference type="GO" id="GO:0003841">
    <property type="term" value="F:1-acylglycerol-3-phosphate O-acyltransferase activity"/>
    <property type="evidence" value="ECO:0007669"/>
    <property type="project" value="TreeGrafter"/>
</dbReference>
<feature type="region of interest" description="Disordered" evidence="3">
    <location>
        <begin position="281"/>
        <end position="332"/>
    </location>
</feature>
<protein>
    <submittedName>
        <fullName evidence="5">1-acyl-sn-glycerol-3-phosphate acyltransferase</fullName>
    </submittedName>
</protein>
<dbReference type="PANTHER" id="PTHR10434">
    <property type="entry name" value="1-ACYL-SN-GLYCEROL-3-PHOSPHATE ACYLTRANSFERASE"/>
    <property type="match status" value="1"/>
</dbReference>
<evidence type="ECO:0000313" key="6">
    <source>
        <dbReference type="Proteomes" id="UP000824081"/>
    </source>
</evidence>
<feature type="compositionally biased region" description="Basic and acidic residues" evidence="3">
    <location>
        <begin position="300"/>
        <end position="316"/>
    </location>
</feature>
<dbReference type="PANTHER" id="PTHR10434:SF11">
    <property type="entry name" value="1-ACYL-SN-GLYCEROL-3-PHOSPHATE ACYLTRANSFERASE"/>
    <property type="match status" value="1"/>
</dbReference>
<dbReference type="InterPro" id="IPR002123">
    <property type="entry name" value="Plipid/glycerol_acylTrfase"/>
</dbReference>
<evidence type="ECO:0000256" key="2">
    <source>
        <dbReference type="ARBA" id="ARBA00023315"/>
    </source>
</evidence>
<dbReference type="GO" id="GO:0006654">
    <property type="term" value="P:phosphatidic acid biosynthetic process"/>
    <property type="evidence" value="ECO:0007669"/>
    <property type="project" value="TreeGrafter"/>
</dbReference>
<organism evidence="5 6">
    <name type="scientific">Candidatus Scatosoma pullistercoris</name>
    <dbReference type="NCBI Taxonomy" id="2840934"/>
    <lineage>
        <taxon>Bacteria</taxon>
        <taxon>Bacillati</taxon>
        <taxon>Bacillota</taxon>
        <taxon>Clostridia</taxon>
        <taxon>Candidatus Scatosoma</taxon>
    </lineage>
</organism>
<dbReference type="Proteomes" id="UP000824081">
    <property type="component" value="Unassembled WGS sequence"/>
</dbReference>
<gene>
    <name evidence="5" type="ORF">IAC57_00170</name>
</gene>
<dbReference type="CDD" id="cd07989">
    <property type="entry name" value="LPLAT_AGPAT-like"/>
    <property type="match status" value="1"/>
</dbReference>
<dbReference type="SUPFAM" id="SSF69593">
    <property type="entry name" value="Glycerol-3-phosphate (1)-acyltransferase"/>
    <property type="match status" value="1"/>
</dbReference>
<accession>A0A9D1SFQ0</accession>
<reference evidence="5" key="2">
    <citation type="journal article" date="2021" name="PeerJ">
        <title>Extensive microbial diversity within the chicken gut microbiome revealed by metagenomics and culture.</title>
        <authorList>
            <person name="Gilroy R."/>
            <person name="Ravi A."/>
            <person name="Getino M."/>
            <person name="Pursley I."/>
            <person name="Horton D.L."/>
            <person name="Alikhan N.F."/>
            <person name="Baker D."/>
            <person name="Gharbi K."/>
            <person name="Hall N."/>
            <person name="Watson M."/>
            <person name="Adriaenssens E.M."/>
            <person name="Foster-Nyarko E."/>
            <person name="Jarju S."/>
            <person name="Secka A."/>
            <person name="Antonio M."/>
            <person name="Oren A."/>
            <person name="Chaudhuri R.R."/>
            <person name="La Ragione R."/>
            <person name="Hildebrand F."/>
            <person name="Pallen M.J."/>
        </authorList>
    </citation>
    <scope>NUCLEOTIDE SEQUENCE</scope>
    <source>
        <strain evidence="5">11687</strain>
    </source>
</reference>
<keyword evidence="1" id="KW-0808">Transferase</keyword>
<evidence type="ECO:0000256" key="3">
    <source>
        <dbReference type="SAM" id="MobiDB-lite"/>
    </source>
</evidence>
<sequence>MDLSKVSPGRREVLERIAQYERERRFDEDVENDPPAPVLLPDKVDYLTKKPINKFLRRIANRAGDRFFGKLVKKGIIETEAVEGREYLSALGGGAVITCNHFSAYDNYILFNAIRGSLRKQRLYKVIREGNFTNFPGLYGFLFRHCDTLPLSSHPRTMINFLSAVDTLLKRGETVLVYPEQGMWWNYRKPRPLKPGAFRMAVRAGVPVLPTLITMRDAEDLDENGYPRQIYSLHILPPIYPDPSLSEKAAAEKMKEENYRLWKEKYEEVYGIALDYGPGVETKPADAAKAGKVSGTDAAETEKAGSGETPAGKEPEPVSGNPIGGGTEEREA</sequence>
<reference evidence="5" key="1">
    <citation type="submission" date="2020-10" db="EMBL/GenBank/DDBJ databases">
        <authorList>
            <person name="Gilroy R."/>
        </authorList>
    </citation>
    <scope>NUCLEOTIDE SEQUENCE</scope>
    <source>
        <strain evidence="5">11687</strain>
    </source>
</reference>
<keyword evidence="2 5" id="KW-0012">Acyltransferase</keyword>
<dbReference type="AlphaFoldDB" id="A0A9D1SFQ0"/>
<name>A0A9D1SFQ0_9FIRM</name>
<evidence type="ECO:0000256" key="1">
    <source>
        <dbReference type="ARBA" id="ARBA00022679"/>
    </source>
</evidence>
<dbReference type="Pfam" id="PF01553">
    <property type="entry name" value="Acyltransferase"/>
    <property type="match status" value="1"/>
</dbReference>
<proteinExistence type="predicted"/>